<dbReference type="Pfam" id="PF16564">
    <property type="entry name" value="MBDa"/>
    <property type="match status" value="1"/>
</dbReference>
<dbReference type="GO" id="GO:0005634">
    <property type="term" value="C:nucleus"/>
    <property type="evidence" value="ECO:0007669"/>
    <property type="project" value="UniProtKB-ARBA"/>
</dbReference>
<feature type="non-terminal residue" evidence="4">
    <location>
        <position position="153"/>
    </location>
</feature>
<name>A0A7K5KMK3_9TYRA</name>
<feature type="region of interest" description="Disordered" evidence="1">
    <location>
        <begin position="1"/>
        <end position="24"/>
    </location>
</feature>
<feature type="domain" description="Methyl-CpG-binding" evidence="3">
    <location>
        <begin position="22"/>
        <end position="68"/>
    </location>
</feature>
<dbReference type="InterPro" id="IPR025884">
    <property type="entry name" value="MeCpG-bd_2/3_C_dom"/>
</dbReference>
<organism evidence="4 5">
    <name type="scientific">Mionectes macconnelli</name>
    <name type="common">McConnell's flycatcher</name>
    <dbReference type="NCBI Taxonomy" id="254557"/>
    <lineage>
        <taxon>Eukaryota</taxon>
        <taxon>Metazoa</taxon>
        <taxon>Chordata</taxon>
        <taxon>Craniata</taxon>
        <taxon>Vertebrata</taxon>
        <taxon>Euteleostomi</taxon>
        <taxon>Archelosauria</taxon>
        <taxon>Archosauria</taxon>
        <taxon>Dinosauria</taxon>
        <taxon>Saurischia</taxon>
        <taxon>Theropoda</taxon>
        <taxon>Coelurosauria</taxon>
        <taxon>Aves</taxon>
        <taxon>Neognathae</taxon>
        <taxon>Neoaves</taxon>
        <taxon>Telluraves</taxon>
        <taxon>Australaves</taxon>
        <taxon>Passeriformes</taxon>
        <taxon>Tyrannidae</taxon>
        <taxon>Mionectes</taxon>
    </lineage>
</organism>
<dbReference type="Pfam" id="PF14048">
    <property type="entry name" value="MBD_C"/>
    <property type="match status" value="1"/>
</dbReference>
<feature type="non-terminal residue" evidence="4">
    <location>
        <position position="1"/>
    </location>
</feature>
<comment type="caution">
    <text evidence="4">The sequence shown here is derived from an EMBL/GenBank/DDBJ whole genome shotgun (WGS) entry which is preliminary data.</text>
</comment>
<dbReference type="Proteomes" id="UP000525714">
    <property type="component" value="Unassembled WGS sequence"/>
</dbReference>
<evidence type="ECO:0000256" key="1">
    <source>
        <dbReference type="SAM" id="MobiDB-lite"/>
    </source>
</evidence>
<dbReference type="InterPro" id="IPR032343">
    <property type="entry name" value="MBD2/MBD3_p55-bd"/>
</dbReference>
<proteinExistence type="predicted"/>
<dbReference type="AlphaFoldDB" id="A0A7K5KMK3"/>
<accession>A0A7K5KMK3</accession>
<dbReference type="EMBL" id="VYZC01002131">
    <property type="protein sequence ID" value="NWT07418.1"/>
    <property type="molecule type" value="Genomic_DNA"/>
</dbReference>
<evidence type="ECO:0000259" key="2">
    <source>
        <dbReference type="Pfam" id="PF14048"/>
    </source>
</evidence>
<evidence type="ECO:0000259" key="3">
    <source>
        <dbReference type="Pfam" id="PF16564"/>
    </source>
</evidence>
<sequence>FPPSGIPAHSRIFSRIFPPPQGKPDLNTTLPIRQTASIFKQPVTKVTNHPGNKVRSDPQRLSEQPRQVRNATFPMGIPGMPGDAPGSLFPLGIPGFFPGVGPGNTSATLLSAVASALHTSSAPITGQLSAAVEKNPGIWLNASQPLCKAFLVT</sequence>
<protein>
    <submittedName>
        <fullName evidence="4">MBD2 protein</fullName>
    </submittedName>
</protein>
<keyword evidence="5" id="KW-1185">Reference proteome</keyword>
<reference evidence="4 5" key="1">
    <citation type="submission" date="2019-09" db="EMBL/GenBank/DDBJ databases">
        <title>Bird 10,000 Genomes (B10K) Project - Family phase.</title>
        <authorList>
            <person name="Zhang G."/>
        </authorList>
    </citation>
    <scope>NUCLEOTIDE SEQUENCE [LARGE SCALE GENOMIC DNA]</scope>
    <source>
        <strain evidence="4">B10K-DU-003-16</strain>
        <tissue evidence="4">Mixed tissue sample</tissue>
    </source>
</reference>
<gene>
    <name evidence="4" type="primary">Mbd2</name>
    <name evidence="4" type="ORF">MIOMAC_R15700</name>
</gene>
<evidence type="ECO:0000313" key="4">
    <source>
        <dbReference type="EMBL" id="NWT07418.1"/>
    </source>
</evidence>
<feature type="domain" description="Methyl-CpG binding protein 2/3 C-terminal" evidence="2">
    <location>
        <begin position="99"/>
        <end position="153"/>
    </location>
</feature>
<evidence type="ECO:0000313" key="5">
    <source>
        <dbReference type="Proteomes" id="UP000525714"/>
    </source>
</evidence>